<dbReference type="EMBL" id="JAFIMR010000017">
    <property type="protein sequence ID" value="KAI1868178.1"/>
    <property type="molecule type" value="Genomic_DNA"/>
</dbReference>
<evidence type="ECO:0000313" key="2">
    <source>
        <dbReference type="EMBL" id="KAI1868178.1"/>
    </source>
</evidence>
<accession>A0A9P9WKA7</accession>
<evidence type="ECO:0000313" key="3">
    <source>
        <dbReference type="Proteomes" id="UP000829685"/>
    </source>
</evidence>
<dbReference type="AlphaFoldDB" id="A0A9P9WKA7"/>
<dbReference type="Proteomes" id="UP000829685">
    <property type="component" value="Unassembled WGS sequence"/>
</dbReference>
<comment type="caution">
    <text evidence="2">The sequence shown here is derived from an EMBL/GenBank/DDBJ whole genome shotgun (WGS) entry which is preliminary data.</text>
</comment>
<keyword evidence="3" id="KW-1185">Reference proteome</keyword>
<protein>
    <submittedName>
        <fullName evidence="2">Uncharacterized protein</fullName>
    </submittedName>
</protein>
<proteinExistence type="predicted"/>
<feature type="compositionally biased region" description="Pro residues" evidence="1">
    <location>
        <begin position="1"/>
        <end position="10"/>
    </location>
</feature>
<feature type="region of interest" description="Disordered" evidence="1">
    <location>
        <begin position="1"/>
        <end position="20"/>
    </location>
</feature>
<name>A0A9P9WKA7_9PEZI</name>
<feature type="region of interest" description="Disordered" evidence="1">
    <location>
        <begin position="41"/>
        <end position="88"/>
    </location>
</feature>
<gene>
    <name evidence="2" type="ORF">JX265_007001</name>
</gene>
<evidence type="ECO:0000256" key="1">
    <source>
        <dbReference type="SAM" id="MobiDB-lite"/>
    </source>
</evidence>
<reference evidence="2" key="1">
    <citation type="submission" date="2021-03" db="EMBL/GenBank/DDBJ databases">
        <title>Revisited historic fungal species revealed as producer of novel bioactive compounds through whole genome sequencing and comparative genomics.</title>
        <authorList>
            <person name="Vignolle G.A."/>
            <person name="Hochenegger N."/>
            <person name="Mach R.L."/>
            <person name="Mach-Aigner A.R."/>
            <person name="Javad Rahimi M."/>
            <person name="Salim K.A."/>
            <person name="Chan C.M."/>
            <person name="Lim L.B.L."/>
            <person name="Cai F."/>
            <person name="Druzhinina I.S."/>
            <person name="U'Ren J.M."/>
            <person name="Derntl C."/>
        </authorList>
    </citation>
    <scope>NUCLEOTIDE SEQUENCE</scope>
    <source>
        <strain evidence="2">TUCIM 5799</strain>
    </source>
</reference>
<sequence>MPGIPCPARRPGPRGAVWVARRRRRMQTQPLALDREIATWDSPIRTQIDADIAGSQGQRQPDLEDPSQQSPRPWTAGTTGQGLVSREA</sequence>
<feature type="compositionally biased region" description="Polar residues" evidence="1">
    <location>
        <begin position="66"/>
        <end position="82"/>
    </location>
</feature>
<organism evidence="2 3">
    <name type="scientific">Neoarthrinium moseri</name>
    <dbReference type="NCBI Taxonomy" id="1658444"/>
    <lineage>
        <taxon>Eukaryota</taxon>
        <taxon>Fungi</taxon>
        <taxon>Dikarya</taxon>
        <taxon>Ascomycota</taxon>
        <taxon>Pezizomycotina</taxon>
        <taxon>Sordariomycetes</taxon>
        <taxon>Xylariomycetidae</taxon>
        <taxon>Amphisphaeriales</taxon>
        <taxon>Apiosporaceae</taxon>
        <taxon>Neoarthrinium</taxon>
    </lineage>
</organism>